<dbReference type="Gene3D" id="3.30.1240.10">
    <property type="match status" value="1"/>
</dbReference>
<reference evidence="1 2" key="1">
    <citation type="submission" date="2016-10" db="EMBL/GenBank/DDBJ databases">
        <authorList>
            <person name="de Groot N.N."/>
        </authorList>
    </citation>
    <scope>NUCLEOTIDE SEQUENCE [LARGE SCALE GENOMIC DNA]</scope>
    <source>
        <strain evidence="1 2">Sb09</strain>
    </source>
</reference>
<proteinExistence type="predicted"/>
<dbReference type="Proteomes" id="UP000183162">
    <property type="component" value="Unassembled WGS sequence"/>
</dbReference>
<dbReference type="SUPFAM" id="SSF56784">
    <property type="entry name" value="HAD-like"/>
    <property type="match status" value="1"/>
</dbReference>
<evidence type="ECO:0000313" key="2">
    <source>
        <dbReference type="Proteomes" id="UP000183162"/>
    </source>
</evidence>
<dbReference type="PANTHER" id="PTHR10000">
    <property type="entry name" value="PHOSPHOSERINE PHOSPHATASE"/>
    <property type="match status" value="1"/>
</dbReference>
<evidence type="ECO:0008006" key="3">
    <source>
        <dbReference type="Google" id="ProtNLM"/>
    </source>
</evidence>
<dbReference type="InterPro" id="IPR023214">
    <property type="entry name" value="HAD_sf"/>
</dbReference>
<dbReference type="InterPro" id="IPR000150">
    <property type="entry name" value="Cof"/>
</dbReference>
<sequence length="270" mass="30439">MIAVDMDGTFLDGKGEYDSERFEKILNELDKRGIIFVVATGNQISRMRLTFGKQAERLAYVVGNGSHLVVKNETKYLKNFTSKQLDHLLDFYQNHFNDYHMVISSPDHSYMTKGAYNCQNLGNPERLAYYNASFPNVILLDSMSELPNEPINKLTMQLPEKLEEDVTKEFKKEFPDLVPMASGFGAIDVVLPGVDKAFGIKELMKLENISSNQVMAFGDGDNDLAMLELAKYSYAMENATERVKSTARFIAPANTKSGVFQVIEKYLASH</sequence>
<dbReference type="PROSITE" id="PS01229">
    <property type="entry name" value="COF_2"/>
    <property type="match status" value="1"/>
</dbReference>
<dbReference type="NCBIfam" id="TIGR01484">
    <property type="entry name" value="HAD-SF-IIB"/>
    <property type="match status" value="1"/>
</dbReference>
<protein>
    <recommendedName>
        <fullName evidence="3">Cof-type HAD-IIB family hydrolase</fullName>
    </recommendedName>
</protein>
<dbReference type="GO" id="GO:0016791">
    <property type="term" value="F:phosphatase activity"/>
    <property type="evidence" value="ECO:0007669"/>
    <property type="project" value="TreeGrafter"/>
</dbReference>
<dbReference type="InterPro" id="IPR006379">
    <property type="entry name" value="HAD-SF_hydro_IIB"/>
</dbReference>
<dbReference type="Gene3D" id="3.40.50.1000">
    <property type="entry name" value="HAD superfamily/HAD-like"/>
    <property type="match status" value="1"/>
</dbReference>
<dbReference type="PANTHER" id="PTHR10000:SF53">
    <property type="entry name" value="5-AMINO-6-(5-PHOSPHO-D-RIBITYLAMINO)URACIL PHOSPHATASE YBJI-RELATED"/>
    <property type="match status" value="1"/>
</dbReference>
<dbReference type="NCBIfam" id="TIGR00099">
    <property type="entry name" value="Cof-subfamily"/>
    <property type="match status" value="1"/>
</dbReference>
<dbReference type="EMBL" id="FNGX01000001">
    <property type="protein sequence ID" value="SDL20295.1"/>
    <property type="molecule type" value="Genomic_DNA"/>
</dbReference>
<dbReference type="CDD" id="cd07518">
    <property type="entry name" value="HAD_YbiV-Like"/>
    <property type="match status" value="1"/>
</dbReference>
<evidence type="ECO:0000313" key="1">
    <source>
        <dbReference type="EMBL" id="SDL20295.1"/>
    </source>
</evidence>
<dbReference type="AlphaFoldDB" id="A0A1G9I5G6"/>
<dbReference type="Pfam" id="PF08282">
    <property type="entry name" value="Hydrolase_3"/>
    <property type="match status" value="1"/>
</dbReference>
<name>A0A1G9I5G6_STREI</name>
<accession>A0A1G9I5G6</accession>
<dbReference type="SFLD" id="SFLDS00003">
    <property type="entry name" value="Haloacid_Dehalogenase"/>
    <property type="match status" value="1"/>
</dbReference>
<dbReference type="InterPro" id="IPR036412">
    <property type="entry name" value="HAD-like_sf"/>
</dbReference>
<dbReference type="GO" id="GO:0000287">
    <property type="term" value="F:magnesium ion binding"/>
    <property type="evidence" value="ECO:0007669"/>
    <property type="project" value="TreeGrafter"/>
</dbReference>
<organism evidence="1 2">
    <name type="scientific">Streptococcus equinus</name>
    <name type="common">Streptococcus bovis</name>
    <dbReference type="NCBI Taxonomy" id="1335"/>
    <lineage>
        <taxon>Bacteria</taxon>
        <taxon>Bacillati</taxon>
        <taxon>Bacillota</taxon>
        <taxon>Bacilli</taxon>
        <taxon>Lactobacillales</taxon>
        <taxon>Streptococcaceae</taxon>
        <taxon>Streptococcus</taxon>
    </lineage>
</organism>
<gene>
    <name evidence="1" type="ORF">SAMN05216400_0045</name>
</gene>
<dbReference type="SFLD" id="SFLDG01140">
    <property type="entry name" value="C2.B:_Phosphomannomutase_and_P"/>
    <property type="match status" value="1"/>
</dbReference>
<dbReference type="GO" id="GO:0005829">
    <property type="term" value="C:cytosol"/>
    <property type="evidence" value="ECO:0007669"/>
    <property type="project" value="TreeGrafter"/>
</dbReference>